<dbReference type="RefSeq" id="WP_156927324.1">
    <property type="nucleotide sequence ID" value="NZ_CP007481.1"/>
</dbReference>
<dbReference type="KEGG" id="nhm:NHE_0007"/>
<evidence type="ECO:0000313" key="3">
    <source>
        <dbReference type="Proteomes" id="UP000023755"/>
    </source>
</evidence>
<dbReference type="Proteomes" id="UP000023755">
    <property type="component" value="Chromosome"/>
</dbReference>
<dbReference type="AlphaFoldDB" id="X5HIU9"/>
<gene>
    <name evidence="2" type="ORF">NHE_0007</name>
</gene>
<dbReference type="STRING" id="1286528.NHE_0007"/>
<accession>X5HIU9</accession>
<evidence type="ECO:0000256" key="1">
    <source>
        <dbReference type="SAM" id="Phobius"/>
    </source>
</evidence>
<proteinExistence type="predicted"/>
<sequence>MQQNRSRFGRVLDSVGSFFRIRVGESMRNLSNTILREKPKGKVSLGFYYALFKSLFSTDLAKRLEKAEYFTLSSRRNFYNKDRVMKIPHFLAEFKDEEVVKTNRDTLTINVRGRPYTLEPIAINDEQSVSGKRLYEIKGLTDGLITTRRKELSAYCIWVDADNKISDPPYNTPGNLKMLFHGSVKAFSPVVRGKRDRSINIVATLIAFPVHVGTLVTKGAVYAAIELLKVAVRLTTHVVIPVLFIVISSIALTVGLFTMPFLSKQGRKDYLSHYPTVLKTAGEMFCLGTLGYVKKNLLDSENIYYKLESIKNGALEVSDDELKILNSKKTALSVLNKISIVLEFPIVVLRGVTNFSCSLLRAVASSAIGVLTLNPDYFKASKFLVKQPFQEIKDDVSATLNGKGVSSPTKMEQVIGFDETAFNEAIKKMDETSSSMDLDGVALLGMSLRSTGFSEAGEDSGTPPFVPRSCITAMRGQAI</sequence>
<protein>
    <submittedName>
        <fullName evidence="2">Uncharacterized protein</fullName>
    </submittedName>
</protein>
<dbReference type="EMBL" id="CP007481">
    <property type="protein sequence ID" value="AHX10984.1"/>
    <property type="molecule type" value="Genomic_DNA"/>
</dbReference>
<dbReference type="HOGENOM" id="CLU_595574_0_0_5"/>
<feature type="transmembrane region" description="Helical" evidence="1">
    <location>
        <begin position="237"/>
        <end position="262"/>
    </location>
</feature>
<organism evidence="2 3">
    <name type="scientific">Neorickettsia helminthoeca str. Oregon</name>
    <dbReference type="NCBI Taxonomy" id="1286528"/>
    <lineage>
        <taxon>Bacteria</taxon>
        <taxon>Pseudomonadati</taxon>
        <taxon>Pseudomonadota</taxon>
        <taxon>Alphaproteobacteria</taxon>
        <taxon>Rickettsiales</taxon>
        <taxon>Anaplasmataceae</taxon>
        <taxon>Neorickettsia</taxon>
    </lineage>
</organism>
<name>X5HIU9_9RICK</name>
<keyword evidence="3" id="KW-1185">Reference proteome</keyword>
<keyword evidence="1" id="KW-0812">Transmembrane</keyword>
<keyword evidence="1" id="KW-0472">Membrane</keyword>
<evidence type="ECO:0000313" key="2">
    <source>
        <dbReference type="EMBL" id="AHX10984.1"/>
    </source>
</evidence>
<keyword evidence="1" id="KW-1133">Transmembrane helix</keyword>
<dbReference type="OrthoDB" id="7165187at2"/>
<feature type="transmembrane region" description="Helical" evidence="1">
    <location>
        <begin position="201"/>
        <end position="225"/>
    </location>
</feature>
<reference evidence="2 3" key="1">
    <citation type="submission" date="2014-03" db="EMBL/GenBank/DDBJ databases">
        <title>Sequencing and Comparison of Genomes and Transcriptome Profiles of Human Ehrlichiosis Agents.</title>
        <authorList>
            <person name="Lin M."/>
            <person name="Daugherty S.C."/>
            <person name="Nagaraj S."/>
            <person name="Cheng Z."/>
            <person name="Xiong Q."/>
            <person name="Lin F.-Y."/>
            <person name="Sengamalay N."/>
            <person name="Ott S."/>
            <person name="Godinez A."/>
            <person name="Tallon L.J."/>
            <person name="Sadzewicz L."/>
            <person name="Fraser C.M."/>
            <person name="Dunning Hotopp J.C."/>
            <person name="Rikihisa Y."/>
        </authorList>
    </citation>
    <scope>NUCLEOTIDE SEQUENCE [LARGE SCALE GENOMIC DNA]</scope>
    <source>
        <strain evidence="2 3">Oregon</strain>
    </source>
</reference>